<evidence type="ECO:0000256" key="4">
    <source>
        <dbReference type="ARBA" id="ARBA00022989"/>
    </source>
</evidence>
<keyword evidence="10" id="KW-1185">Reference proteome</keyword>
<organism evidence="9 10">
    <name type="scientific">Cryptotermes secundus</name>
    <dbReference type="NCBI Taxonomy" id="105785"/>
    <lineage>
        <taxon>Eukaryota</taxon>
        <taxon>Metazoa</taxon>
        <taxon>Ecdysozoa</taxon>
        <taxon>Arthropoda</taxon>
        <taxon>Hexapoda</taxon>
        <taxon>Insecta</taxon>
        <taxon>Pterygota</taxon>
        <taxon>Neoptera</taxon>
        <taxon>Polyneoptera</taxon>
        <taxon>Dictyoptera</taxon>
        <taxon>Blattodea</taxon>
        <taxon>Blattoidea</taxon>
        <taxon>Termitoidae</taxon>
        <taxon>Kalotermitidae</taxon>
        <taxon>Cryptotermitinae</taxon>
        <taxon>Cryptotermes</taxon>
    </lineage>
</organism>
<comment type="caution">
    <text evidence="9">The sequence shown here is derived from an EMBL/GenBank/DDBJ whole genome shotgun (WGS) entry which is preliminary data.</text>
</comment>
<keyword evidence="6" id="KW-0807">Transducer</keyword>
<dbReference type="OrthoDB" id="8185860at2759"/>
<dbReference type="PROSITE" id="PS50262">
    <property type="entry name" value="G_PROTEIN_RECEP_F1_2"/>
    <property type="match status" value="1"/>
</dbReference>
<evidence type="ECO:0000256" key="1">
    <source>
        <dbReference type="ARBA" id="ARBA00004370"/>
    </source>
</evidence>
<dbReference type="PANTHER" id="PTHR24224:SF6">
    <property type="entry name" value="CARDIOACCELERATORY PEPTIDE RECEPTOR-RELATED"/>
    <property type="match status" value="1"/>
</dbReference>
<dbReference type="GO" id="GO:0005886">
    <property type="term" value="C:plasma membrane"/>
    <property type="evidence" value="ECO:0007669"/>
    <property type="project" value="TreeGrafter"/>
</dbReference>
<feature type="transmembrane region" description="Helical" evidence="7">
    <location>
        <begin position="12"/>
        <end position="33"/>
    </location>
</feature>
<dbReference type="PRINTS" id="PR00237">
    <property type="entry name" value="GPCRRHODOPSN"/>
</dbReference>
<keyword evidence="3 6" id="KW-0812">Transmembrane</keyword>
<dbReference type="Gene3D" id="1.20.1070.10">
    <property type="entry name" value="Rhodopsin 7-helix transmembrane proteins"/>
    <property type="match status" value="2"/>
</dbReference>
<evidence type="ECO:0000313" key="10">
    <source>
        <dbReference type="Proteomes" id="UP000235965"/>
    </source>
</evidence>
<gene>
    <name evidence="9" type="primary">CCAP-R_0</name>
    <name evidence="9" type="ORF">B7P43_G08665</name>
</gene>
<evidence type="ECO:0000256" key="2">
    <source>
        <dbReference type="ARBA" id="ARBA00010663"/>
    </source>
</evidence>
<keyword evidence="6" id="KW-0297">G-protein coupled receptor</keyword>
<comment type="subcellular location">
    <subcellularLocation>
        <location evidence="1">Membrane</location>
    </subcellularLocation>
</comment>
<evidence type="ECO:0000256" key="3">
    <source>
        <dbReference type="ARBA" id="ARBA00022692"/>
    </source>
</evidence>
<feature type="domain" description="G-protein coupled receptors family 1 profile" evidence="8">
    <location>
        <begin position="23"/>
        <end position="113"/>
    </location>
</feature>
<accession>A0A2J7PCB4</accession>
<sequence>LFAFLQVEQFTVLWILLALIVLGNSAVLVTLYVNKRKSRMNFFIMQLAVADLTVGLISVLTDVIWRITVVWHAGNFACKLIRFLQAVVTYSSTYVLVALSIDRYDAITHPMNFSGSCKTQCWIELPHPWQWQLYLSLVAVSLFVLPALIISGCYAVIVLTIWRKGKTLTPTSRSYRSRGQHRLQQEEQNCRRASSRGLIPKAKIKTVKMTFVIVFAILGHPHCLQIKDWRCCCSVHSVLESLLRFRVAPSIRPRAKHAEQHRHRHVYTEPGAAQLCCQPSHLLPLLHAHVQDSEVRKTICRREMYHCC</sequence>
<name>A0A2J7PCB4_9NEOP</name>
<keyword evidence="5 7" id="KW-0472">Membrane</keyword>
<evidence type="ECO:0000313" key="9">
    <source>
        <dbReference type="EMBL" id="PNF13972.1"/>
    </source>
</evidence>
<dbReference type="SUPFAM" id="SSF81321">
    <property type="entry name" value="Family A G protein-coupled receptor-like"/>
    <property type="match status" value="1"/>
</dbReference>
<reference evidence="9 10" key="1">
    <citation type="submission" date="2017-12" db="EMBL/GenBank/DDBJ databases">
        <title>Hemimetabolous genomes reveal molecular basis of termite eusociality.</title>
        <authorList>
            <person name="Harrison M.C."/>
            <person name="Jongepier E."/>
            <person name="Robertson H.M."/>
            <person name="Arning N."/>
            <person name="Bitard-Feildel T."/>
            <person name="Chao H."/>
            <person name="Childers C.P."/>
            <person name="Dinh H."/>
            <person name="Doddapaneni H."/>
            <person name="Dugan S."/>
            <person name="Gowin J."/>
            <person name="Greiner C."/>
            <person name="Han Y."/>
            <person name="Hu H."/>
            <person name="Hughes D.S.T."/>
            <person name="Huylmans A.-K."/>
            <person name="Kemena C."/>
            <person name="Kremer L.P.M."/>
            <person name="Lee S.L."/>
            <person name="Lopez-Ezquerra A."/>
            <person name="Mallet L."/>
            <person name="Monroy-Kuhn J.M."/>
            <person name="Moser A."/>
            <person name="Murali S.C."/>
            <person name="Muzny D.M."/>
            <person name="Otani S."/>
            <person name="Piulachs M.-D."/>
            <person name="Poelchau M."/>
            <person name="Qu J."/>
            <person name="Schaub F."/>
            <person name="Wada-Katsumata A."/>
            <person name="Worley K.C."/>
            <person name="Xie Q."/>
            <person name="Ylla G."/>
            <person name="Poulsen M."/>
            <person name="Gibbs R.A."/>
            <person name="Schal C."/>
            <person name="Richards S."/>
            <person name="Belles X."/>
            <person name="Korb J."/>
            <person name="Bornberg-Bauer E."/>
        </authorList>
    </citation>
    <scope>NUCLEOTIDE SEQUENCE [LARGE SCALE GENOMIC DNA]</scope>
    <source>
        <tissue evidence="9">Whole body</tissue>
    </source>
</reference>
<dbReference type="InterPro" id="IPR052665">
    <property type="entry name" value="Neuropeptide-GPCR"/>
</dbReference>
<dbReference type="Proteomes" id="UP000235965">
    <property type="component" value="Unassembled WGS sequence"/>
</dbReference>
<dbReference type="EMBL" id="NEVH01027063">
    <property type="protein sequence ID" value="PNF13972.1"/>
    <property type="molecule type" value="Genomic_DNA"/>
</dbReference>
<dbReference type="PROSITE" id="PS00237">
    <property type="entry name" value="G_PROTEIN_RECEP_F1_1"/>
    <property type="match status" value="1"/>
</dbReference>
<dbReference type="PANTHER" id="PTHR24224">
    <property type="entry name" value="CARDIOACCELERATORY PEPTIDE RECEPTOR-RELATED"/>
    <property type="match status" value="1"/>
</dbReference>
<dbReference type="InParanoid" id="A0A2J7PCB4"/>
<keyword evidence="4 7" id="KW-1133">Transmembrane helix</keyword>
<comment type="similarity">
    <text evidence="2 6">Belongs to the G-protein coupled receptor 1 family.</text>
</comment>
<evidence type="ECO:0000259" key="8">
    <source>
        <dbReference type="PROSITE" id="PS50262"/>
    </source>
</evidence>
<dbReference type="Pfam" id="PF00001">
    <property type="entry name" value="7tm_1"/>
    <property type="match status" value="2"/>
</dbReference>
<evidence type="ECO:0000256" key="5">
    <source>
        <dbReference type="ARBA" id="ARBA00023136"/>
    </source>
</evidence>
<feature type="non-terminal residue" evidence="9">
    <location>
        <position position="1"/>
    </location>
</feature>
<dbReference type="STRING" id="105785.A0A2J7PCB4"/>
<proteinExistence type="inferred from homology"/>
<evidence type="ECO:0000256" key="7">
    <source>
        <dbReference type="SAM" id="Phobius"/>
    </source>
</evidence>
<dbReference type="InterPro" id="IPR017452">
    <property type="entry name" value="GPCR_Rhodpsn_7TM"/>
</dbReference>
<dbReference type="GO" id="GO:0008188">
    <property type="term" value="F:neuropeptide receptor activity"/>
    <property type="evidence" value="ECO:0007669"/>
    <property type="project" value="TreeGrafter"/>
</dbReference>
<evidence type="ECO:0000256" key="6">
    <source>
        <dbReference type="RuleBase" id="RU000688"/>
    </source>
</evidence>
<feature type="transmembrane region" description="Helical" evidence="7">
    <location>
        <begin position="133"/>
        <end position="162"/>
    </location>
</feature>
<dbReference type="InterPro" id="IPR000276">
    <property type="entry name" value="GPCR_Rhodpsn"/>
</dbReference>
<protein>
    <submittedName>
        <fullName evidence="9">Cardioacceleratory peptide receptor</fullName>
    </submittedName>
</protein>
<dbReference type="AlphaFoldDB" id="A0A2J7PCB4"/>
<keyword evidence="6 9" id="KW-0675">Receptor</keyword>